<evidence type="ECO:0000256" key="1">
    <source>
        <dbReference type="ARBA" id="ARBA00005854"/>
    </source>
</evidence>
<feature type="domain" description="D-isomer specific 2-hydroxyacid dehydrogenase catalytic" evidence="5">
    <location>
        <begin position="34"/>
        <end position="285"/>
    </location>
</feature>
<comment type="similarity">
    <text evidence="1 4">Belongs to the D-isomer specific 2-hydroxyacid dehydrogenase family.</text>
</comment>
<evidence type="ECO:0000256" key="2">
    <source>
        <dbReference type="ARBA" id="ARBA00023002"/>
    </source>
</evidence>
<keyword evidence="3" id="KW-0520">NAD</keyword>
<organism evidence="7 8">
    <name type="scientific">Vineibacter terrae</name>
    <dbReference type="NCBI Taxonomy" id="2586908"/>
    <lineage>
        <taxon>Bacteria</taxon>
        <taxon>Pseudomonadati</taxon>
        <taxon>Pseudomonadota</taxon>
        <taxon>Alphaproteobacteria</taxon>
        <taxon>Hyphomicrobiales</taxon>
        <taxon>Vineibacter</taxon>
    </lineage>
</organism>
<dbReference type="PANTHER" id="PTHR43761:SF1">
    <property type="entry name" value="D-ISOMER SPECIFIC 2-HYDROXYACID DEHYDROGENASE CATALYTIC DOMAIN-CONTAINING PROTEIN-RELATED"/>
    <property type="match status" value="1"/>
</dbReference>
<dbReference type="FunFam" id="3.40.50.720:FF:000203">
    <property type="entry name" value="D-3-phosphoglycerate dehydrogenase (SerA)"/>
    <property type="match status" value="1"/>
</dbReference>
<evidence type="ECO:0000256" key="3">
    <source>
        <dbReference type="ARBA" id="ARBA00023027"/>
    </source>
</evidence>
<gene>
    <name evidence="7" type="ORF">FHP25_30460</name>
</gene>
<evidence type="ECO:0000256" key="4">
    <source>
        <dbReference type="RuleBase" id="RU003719"/>
    </source>
</evidence>
<proteinExistence type="inferred from homology"/>
<name>A0A5C8PCU1_9HYPH</name>
<dbReference type="InterPro" id="IPR006140">
    <property type="entry name" value="D-isomer_DH_NAD-bd"/>
</dbReference>
<dbReference type="InterPro" id="IPR029753">
    <property type="entry name" value="D-isomer_DH_CS"/>
</dbReference>
<protein>
    <submittedName>
        <fullName evidence="7">3-phosphoglycerate dehydrogenase</fullName>
    </submittedName>
</protein>
<dbReference type="GO" id="GO:0016616">
    <property type="term" value="F:oxidoreductase activity, acting on the CH-OH group of donors, NAD or NADP as acceptor"/>
    <property type="evidence" value="ECO:0007669"/>
    <property type="project" value="InterPro"/>
</dbReference>
<dbReference type="Pfam" id="PF00389">
    <property type="entry name" value="2-Hacid_dh"/>
    <property type="match status" value="1"/>
</dbReference>
<dbReference type="Gene3D" id="3.40.50.720">
    <property type="entry name" value="NAD(P)-binding Rossmann-like Domain"/>
    <property type="match status" value="2"/>
</dbReference>
<dbReference type="OrthoDB" id="9793626at2"/>
<dbReference type="PANTHER" id="PTHR43761">
    <property type="entry name" value="D-ISOMER SPECIFIC 2-HYDROXYACID DEHYDROGENASE FAMILY PROTEIN (AFU_ORTHOLOGUE AFUA_1G13630)"/>
    <property type="match status" value="1"/>
</dbReference>
<dbReference type="Pfam" id="PF02826">
    <property type="entry name" value="2-Hacid_dh_C"/>
    <property type="match status" value="1"/>
</dbReference>
<dbReference type="SUPFAM" id="SSF52283">
    <property type="entry name" value="Formate/glycerate dehydrogenase catalytic domain-like"/>
    <property type="match status" value="1"/>
</dbReference>
<comment type="caution">
    <text evidence="7">The sequence shown here is derived from an EMBL/GenBank/DDBJ whole genome shotgun (WGS) entry which is preliminary data.</text>
</comment>
<dbReference type="RefSeq" id="WP_147850770.1">
    <property type="nucleotide sequence ID" value="NZ_VDUZ01000044.1"/>
</dbReference>
<dbReference type="PROSITE" id="PS00671">
    <property type="entry name" value="D_2_HYDROXYACID_DH_3"/>
    <property type="match status" value="1"/>
</dbReference>
<dbReference type="Proteomes" id="UP000321638">
    <property type="component" value="Unassembled WGS sequence"/>
</dbReference>
<dbReference type="AlphaFoldDB" id="A0A5C8PCU1"/>
<dbReference type="InterPro" id="IPR036291">
    <property type="entry name" value="NAD(P)-bd_dom_sf"/>
</dbReference>
<evidence type="ECO:0000313" key="8">
    <source>
        <dbReference type="Proteomes" id="UP000321638"/>
    </source>
</evidence>
<feature type="domain" description="D-isomer specific 2-hydroxyacid dehydrogenase NAD-binding" evidence="6">
    <location>
        <begin position="110"/>
        <end position="279"/>
    </location>
</feature>
<dbReference type="GO" id="GO:0051287">
    <property type="term" value="F:NAD binding"/>
    <property type="evidence" value="ECO:0007669"/>
    <property type="project" value="InterPro"/>
</dbReference>
<reference evidence="7 8" key="1">
    <citation type="submission" date="2019-06" db="EMBL/GenBank/DDBJ databases">
        <title>New taxonomy in bacterial strain CC-CFT640, isolated from vineyard.</title>
        <authorList>
            <person name="Lin S.-Y."/>
            <person name="Tsai C.-F."/>
            <person name="Young C.-C."/>
        </authorList>
    </citation>
    <scope>NUCLEOTIDE SEQUENCE [LARGE SCALE GENOMIC DNA]</scope>
    <source>
        <strain evidence="7 8">CC-CFT640</strain>
    </source>
</reference>
<evidence type="ECO:0000259" key="6">
    <source>
        <dbReference type="Pfam" id="PF02826"/>
    </source>
</evidence>
<accession>A0A5C8PCU1</accession>
<dbReference type="SUPFAM" id="SSF51735">
    <property type="entry name" value="NAD(P)-binding Rossmann-fold domains"/>
    <property type="match status" value="1"/>
</dbReference>
<sequence length="301" mass="32438">MPKTIFVDANPDMLRLWQRIVRDTDPAIAINLTPVDPEKLPAVIEGYDTCINDATYFPREQLQRCPSLRHIVFLGSGAASYIDLAAARELGIKVSTISGYGDTTVAEHAMGLIFAAARQVAAMDRAVRTGTWKPLQGMQLFDKTLGVVGLGGIGREMVRLARGIGMQVLAWNRSPVADPGVPLVALEALLAQSDIVSLHVALNDATRHFMSRDRLNQMKRGAILINTARGAIVDAAALVDCLRSGHIRHAGLDVFAPEPPPADDPLLALDNVTLTAHAGFFTPEATMVMLRRSIDLAASGF</sequence>
<dbReference type="EMBL" id="VDUZ01000044">
    <property type="protein sequence ID" value="TXL71410.1"/>
    <property type="molecule type" value="Genomic_DNA"/>
</dbReference>
<dbReference type="InterPro" id="IPR050418">
    <property type="entry name" value="D-iso_2-hydroxyacid_DH_PdxB"/>
</dbReference>
<evidence type="ECO:0000259" key="5">
    <source>
        <dbReference type="Pfam" id="PF00389"/>
    </source>
</evidence>
<dbReference type="InterPro" id="IPR006139">
    <property type="entry name" value="D-isomer_2_OHA_DH_cat_dom"/>
</dbReference>
<dbReference type="PROSITE" id="PS00065">
    <property type="entry name" value="D_2_HYDROXYACID_DH_1"/>
    <property type="match status" value="1"/>
</dbReference>
<dbReference type="InterPro" id="IPR029752">
    <property type="entry name" value="D-isomer_DH_CS1"/>
</dbReference>
<keyword evidence="8" id="KW-1185">Reference proteome</keyword>
<keyword evidence="2 4" id="KW-0560">Oxidoreductase</keyword>
<evidence type="ECO:0000313" key="7">
    <source>
        <dbReference type="EMBL" id="TXL71410.1"/>
    </source>
</evidence>